<sequence length="134" mass="14076">MTTVKSSGSVTLMGGDGTNDVGSLKQAHVGESFGSILALVVASCNPTIDLILILENSTTTYEGSSLHPLTGFMKTLPVEHNYGSIPYLTTFLFGDLVKMAMVSTHGPNGLPSFGQLIGNLNEDIPLLSVSITFN</sequence>
<evidence type="ECO:0000313" key="2">
    <source>
        <dbReference type="Proteomes" id="UP000235145"/>
    </source>
</evidence>
<accession>A0A9R1XKU6</accession>
<protein>
    <submittedName>
        <fullName evidence="1">Uncharacterized protein</fullName>
    </submittedName>
</protein>
<name>A0A9R1XKU6_LACSA</name>
<dbReference type="InterPro" id="IPR023214">
    <property type="entry name" value="HAD_sf"/>
</dbReference>
<dbReference type="Gene3D" id="3.40.50.1000">
    <property type="entry name" value="HAD superfamily/HAD-like"/>
    <property type="match status" value="1"/>
</dbReference>
<dbReference type="Proteomes" id="UP000235145">
    <property type="component" value="Unassembled WGS sequence"/>
</dbReference>
<dbReference type="PANTHER" id="PTHR22753:SF40">
    <property type="entry name" value="ACYLGLYCEROL LIPASE"/>
    <property type="match status" value="1"/>
</dbReference>
<dbReference type="PANTHER" id="PTHR22753">
    <property type="entry name" value="TRANSMEMBRANE PROTEIN 68"/>
    <property type="match status" value="1"/>
</dbReference>
<dbReference type="AlphaFoldDB" id="A0A9R1XKU6"/>
<reference evidence="1 2" key="1">
    <citation type="journal article" date="2017" name="Nat. Commun.">
        <title>Genome assembly with in vitro proximity ligation data and whole-genome triplication in lettuce.</title>
        <authorList>
            <person name="Reyes-Chin-Wo S."/>
            <person name="Wang Z."/>
            <person name="Yang X."/>
            <person name="Kozik A."/>
            <person name="Arikit S."/>
            <person name="Song C."/>
            <person name="Xia L."/>
            <person name="Froenicke L."/>
            <person name="Lavelle D.O."/>
            <person name="Truco M.J."/>
            <person name="Xia R."/>
            <person name="Zhu S."/>
            <person name="Xu C."/>
            <person name="Xu H."/>
            <person name="Xu X."/>
            <person name="Cox K."/>
            <person name="Korf I."/>
            <person name="Meyers B.C."/>
            <person name="Michelmore R.W."/>
        </authorList>
    </citation>
    <scope>NUCLEOTIDE SEQUENCE [LARGE SCALE GENOMIC DNA]</scope>
    <source>
        <strain evidence="2">cv. Salinas</strain>
        <tissue evidence="1">Seedlings</tissue>
    </source>
</reference>
<organism evidence="1 2">
    <name type="scientific">Lactuca sativa</name>
    <name type="common">Garden lettuce</name>
    <dbReference type="NCBI Taxonomy" id="4236"/>
    <lineage>
        <taxon>Eukaryota</taxon>
        <taxon>Viridiplantae</taxon>
        <taxon>Streptophyta</taxon>
        <taxon>Embryophyta</taxon>
        <taxon>Tracheophyta</taxon>
        <taxon>Spermatophyta</taxon>
        <taxon>Magnoliopsida</taxon>
        <taxon>eudicotyledons</taxon>
        <taxon>Gunneridae</taxon>
        <taxon>Pentapetalae</taxon>
        <taxon>asterids</taxon>
        <taxon>campanulids</taxon>
        <taxon>Asterales</taxon>
        <taxon>Asteraceae</taxon>
        <taxon>Cichorioideae</taxon>
        <taxon>Cichorieae</taxon>
        <taxon>Lactucinae</taxon>
        <taxon>Lactuca</taxon>
    </lineage>
</organism>
<dbReference type="EMBL" id="NBSK02000004">
    <property type="protein sequence ID" value="KAJ0213469.1"/>
    <property type="molecule type" value="Genomic_DNA"/>
</dbReference>
<dbReference type="SUPFAM" id="SSF56784">
    <property type="entry name" value="HAD-like"/>
    <property type="match status" value="1"/>
</dbReference>
<keyword evidence="2" id="KW-1185">Reference proteome</keyword>
<proteinExistence type="predicted"/>
<comment type="caution">
    <text evidence="1">The sequence shown here is derived from an EMBL/GenBank/DDBJ whole genome shotgun (WGS) entry which is preliminary data.</text>
</comment>
<dbReference type="InterPro" id="IPR036412">
    <property type="entry name" value="HAD-like_sf"/>
</dbReference>
<gene>
    <name evidence="1" type="ORF">LSAT_V11C400200320</name>
</gene>
<evidence type="ECO:0000313" key="1">
    <source>
        <dbReference type="EMBL" id="KAJ0213469.1"/>
    </source>
</evidence>